<dbReference type="GO" id="GO:0005925">
    <property type="term" value="C:focal adhesion"/>
    <property type="evidence" value="ECO:0007669"/>
    <property type="project" value="TreeGrafter"/>
</dbReference>
<name>A0AA36GH85_CYLNA</name>
<feature type="compositionally biased region" description="Polar residues" evidence="6">
    <location>
        <begin position="183"/>
        <end position="212"/>
    </location>
</feature>
<dbReference type="PROSITE" id="PS00478">
    <property type="entry name" value="LIM_DOMAIN_1"/>
    <property type="match status" value="1"/>
</dbReference>
<evidence type="ECO:0000313" key="8">
    <source>
        <dbReference type="EMBL" id="CAJ0592436.1"/>
    </source>
</evidence>
<evidence type="ECO:0000256" key="4">
    <source>
        <dbReference type="ARBA" id="ARBA00023038"/>
    </source>
</evidence>
<dbReference type="EMBL" id="CATQJL010000112">
    <property type="protein sequence ID" value="CAJ0592436.1"/>
    <property type="molecule type" value="Genomic_DNA"/>
</dbReference>
<keyword evidence="1 5" id="KW-0479">Metal-binding</keyword>
<dbReference type="Gene3D" id="2.10.110.10">
    <property type="entry name" value="Cysteine Rich Protein"/>
    <property type="match status" value="3"/>
</dbReference>
<sequence>MTQLDAFGRPPPPQKLNDGRGGVAKELASKLNMINLDKQKRIRGELMAPSEKGMVNLCLGNQKNVNRCEIRDADVQKWRDDVLSVNRPRISCYNQQETAESAREYARKIASTIPKTNVYQAHSESEDDGGTRSDSATNSLPSLPEELIVATSHERKYSDYSSASSQKSPTPPSQSSFSDYSSACRSQVSPPDSQRSNSPLKADTSTRVNVSSLRADHFSPMTRKEFAERASPKPKSELSLAEILSRKQQVNSASIASYGVGLTQQVRLTDQKLPAGKPPTFRSLNDDQKRHLKWQEISNTLETQDRKFERLSEQMRRDLVVDKQEVGLCANCRRPMYETEDRYKINDSTYHKACFTCEVCGKELREQQFYLDDGRFYCKQDYLYNMDKKVTRCFQCKEPIQDMVLSALNRNYHPACFRCAGCGICLDGVPFALDKENQVYCMPDYHERFAPRCYRCRMPILPDENTGETVRIVALENNYHIECYSCEGCGLKLTDDGDACCYPLGKHLLCERCHMHWRRSGAEAPISDL</sequence>
<dbReference type="GO" id="GO:0001725">
    <property type="term" value="C:stress fiber"/>
    <property type="evidence" value="ECO:0007669"/>
    <property type="project" value="TreeGrafter"/>
</dbReference>
<keyword evidence="2" id="KW-0677">Repeat</keyword>
<evidence type="ECO:0000256" key="6">
    <source>
        <dbReference type="SAM" id="MobiDB-lite"/>
    </source>
</evidence>
<dbReference type="SMART" id="SM00132">
    <property type="entry name" value="LIM"/>
    <property type="match status" value="3"/>
</dbReference>
<proteinExistence type="predicted"/>
<evidence type="ECO:0000256" key="1">
    <source>
        <dbReference type="ARBA" id="ARBA00022723"/>
    </source>
</evidence>
<dbReference type="PANTHER" id="PTHR24207:SF2">
    <property type="entry name" value="ZYX102 PROTEIN"/>
    <property type="match status" value="1"/>
</dbReference>
<feature type="compositionally biased region" description="Basic and acidic residues" evidence="6">
    <location>
        <begin position="214"/>
        <end position="236"/>
    </location>
</feature>
<dbReference type="FunFam" id="2.10.110.10:FF:000057">
    <property type="entry name" value="Zyxin"/>
    <property type="match status" value="1"/>
</dbReference>
<feature type="region of interest" description="Disordered" evidence="6">
    <location>
        <begin position="116"/>
        <end position="236"/>
    </location>
</feature>
<dbReference type="InterPro" id="IPR001781">
    <property type="entry name" value="Znf_LIM"/>
</dbReference>
<reference evidence="8" key="1">
    <citation type="submission" date="2023-07" db="EMBL/GenBank/DDBJ databases">
        <authorList>
            <consortium name="CYATHOMIX"/>
        </authorList>
    </citation>
    <scope>NUCLEOTIDE SEQUENCE</scope>
    <source>
        <strain evidence="8">N/A</strain>
    </source>
</reference>
<dbReference type="SUPFAM" id="SSF57716">
    <property type="entry name" value="Glucocorticoid receptor-like (DNA-binding domain)"/>
    <property type="match status" value="2"/>
</dbReference>
<dbReference type="PROSITE" id="PS50023">
    <property type="entry name" value="LIM_DOMAIN_2"/>
    <property type="match status" value="3"/>
</dbReference>
<keyword evidence="4 5" id="KW-0440">LIM domain</keyword>
<evidence type="ECO:0000256" key="5">
    <source>
        <dbReference type="PROSITE-ProRule" id="PRU00125"/>
    </source>
</evidence>
<dbReference type="Proteomes" id="UP001176961">
    <property type="component" value="Unassembled WGS sequence"/>
</dbReference>
<evidence type="ECO:0000313" key="9">
    <source>
        <dbReference type="Proteomes" id="UP001176961"/>
    </source>
</evidence>
<evidence type="ECO:0000256" key="3">
    <source>
        <dbReference type="ARBA" id="ARBA00022833"/>
    </source>
</evidence>
<dbReference type="PANTHER" id="PTHR24207">
    <property type="entry name" value="ZYX102 PROTEIN"/>
    <property type="match status" value="1"/>
</dbReference>
<dbReference type="Pfam" id="PF00412">
    <property type="entry name" value="LIM"/>
    <property type="match status" value="3"/>
</dbReference>
<feature type="domain" description="LIM zinc-binding" evidence="7">
    <location>
        <begin position="452"/>
        <end position="520"/>
    </location>
</feature>
<evidence type="ECO:0000256" key="2">
    <source>
        <dbReference type="ARBA" id="ARBA00022737"/>
    </source>
</evidence>
<keyword evidence="3 5" id="KW-0862">Zinc</keyword>
<feature type="domain" description="LIM zinc-binding" evidence="7">
    <location>
        <begin position="391"/>
        <end position="451"/>
    </location>
</feature>
<dbReference type="GO" id="GO:0046872">
    <property type="term" value="F:metal ion binding"/>
    <property type="evidence" value="ECO:0007669"/>
    <property type="project" value="UniProtKB-KW"/>
</dbReference>
<feature type="compositionally biased region" description="Polar residues" evidence="6">
    <location>
        <begin position="132"/>
        <end position="141"/>
    </location>
</feature>
<feature type="compositionally biased region" description="Low complexity" evidence="6">
    <location>
        <begin position="159"/>
        <end position="182"/>
    </location>
</feature>
<evidence type="ECO:0000259" key="7">
    <source>
        <dbReference type="PROSITE" id="PS50023"/>
    </source>
</evidence>
<keyword evidence="9" id="KW-1185">Reference proteome</keyword>
<gene>
    <name evidence="8" type="ORF">CYNAS_LOCUS4419</name>
</gene>
<dbReference type="AlphaFoldDB" id="A0AA36GH85"/>
<accession>A0AA36GH85</accession>
<protein>
    <recommendedName>
        <fullName evidence="7">LIM zinc-binding domain-containing protein</fullName>
    </recommendedName>
</protein>
<comment type="caution">
    <text evidence="8">The sequence shown here is derived from an EMBL/GenBank/DDBJ whole genome shotgun (WGS) entry which is preliminary data.</text>
</comment>
<feature type="region of interest" description="Disordered" evidence="6">
    <location>
        <begin position="1"/>
        <end position="21"/>
    </location>
</feature>
<dbReference type="CDD" id="cd08368">
    <property type="entry name" value="LIM"/>
    <property type="match status" value="1"/>
</dbReference>
<feature type="domain" description="LIM zinc-binding" evidence="7">
    <location>
        <begin position="327"/>
        <end position="388"/>
    </location>
</feature>
<organism evidence="8 9">
    <name type="scientific">Cylicocyclus nassatus</name>
    <name type="common">Nematode worm</name>
    <dbReference type="NCBI Taxonomy" id="53992"/>
    <lineage>
        <taxon>Eukaryota</taxon>
        <taxon>Metazoa</taxon>
        <taxon>Ecdysozoa</taxon>
        <taxon>Nematoda</taxon>
        <taxon>Chromadorea</taxon>
        <taxon>Rhabditida</taxon>
        <taxon>Rhabditina</taxon>
        <taxon>Rhabditomorpha</taxon>
        <taxon>Strongyloidea</taxon>
        <taxon>Strongylidae</taxon>
        <taxon>Cylicocyclus</taxon>
    </lineage>
</organism>
<dbReference type="GO" id="GO:0098609">
    <property type="term" value="P:cell-cell adhesion"/>
    <property type="evidence" value="ECO:0007669"/>
    <property type="project" value="TreeGrafter"/>
</dbReference>